<evidence type="ECO:0000256" key="2">
    <source>
        <dbReference type="ARBA" id="ARBA00022448"/>
    </source>
</evidence>
<comment type="similarity">
    <text evidence="8">Belongs to the NhaC Na(+)/H(+) (TC 2.A.35) antiporter family.</text>
</comment>
<dbReference type="PANTHER" id="PTHR33451">
    <property type="entry name" value="MALATE-2H(+)/NA(+)-LACTATE ANTIPORTER"/>
    <property type="match status" value="1"/>
</dbReference>
<feature type="transmembrane region" description="Helical" evidence="9">
    <location>
        <begin position="74"/>
        <end position="91"/>
    </location>
</feature>
<feature type="transmembrane region" description="Helical" evidence="9">
    <location>
        <begin position="368"/>
        <end position="385"/>
    </location>
</feature>
<evidence type="ECO:0000256" key="3">
    <source>
        <dbReference type="ARBA" id="ARBA00022449"/>
    </source>
</evidence>
<keyword evidence="12" id="KW-1185">Reference proteome</keyword>
<evidence type="ECO:0000256" key="8">
    <source>
        <dbReference type="ARBA" id="ARBA00038435"/>
    </source>
</evidence>
<feature type="transmembrane region" description="Helical" evidence="9">
    <location>
        <begin position="103"/>
        <end position="126"/>
    </location>
</feature>
<evidence type="ECO:0000256" key="4">
    <source>
        <dbReference type="ARBA" id="ARBA00022475"/>
    </source>
</evidence>
<dbReference type="Proteomes" id="UP000182347">
    <property type="component" value="Unassembled WGS sequence"/>
</dbReference>
<dbReference type="InterPro" id="IPR018461">
    <property type="entry name" value="Na/H_Antiport_NhaC-like_C"/>
</dbReference>
<evidence type="ECO:0000256" key="7">
    <source>
        <dbReference type="ARBA" id="ARBA00023136"/>
    </source>
</evidence>
<evidence type="ECO:0000313" key="11">
    <source>
        <dbReference type="EMBL" id="SDL84139.1"/>
    </source>
</evidence>
<feature type="transmembrane region" description="Helical" evidence="9">
    <location>
        <begin position="196"/>
        <end position="215"/>
    </location>
</feature>
<dbReference type="Pfam" id="PF03553">
    <property type="entry name" value="Na_H_antiporter"/>
    <property type="match status" value="2"/>
</dbReference>
<accession>A0A1G9NCG8</accession>
<comment type="subcellular location">
    <subcellularLocation>
        <location evidence="1">Cell membrane</location>
        <topology evidence="1">Multi-pass membrane protein</topology>
    </subcellularLocation>
</comment>
<feature type="domain" description="Na+/H+ antiporter NhaC-like C-terminal" evidence="10">
    <location>
        <begin position="18"/>
        <end position="212"/>
    </location>
</feature>
<organism evidence="11 12">
    <name type="scientific">Sediminibacillus halophilus</name>
    <dbReference type="NCBI Taxonomy" id="482461"/>
    <lineage>
        <taxon>Bacteria</taxon>
        <taxon>Bacillati</taxon>
        <taxon>Bacillota</taxon>
        <taxon>Bacilli</taxon>
        <taxon>Bacillales</taxon>
        <taxon>Bacillaceae</taxon>
        <taxon>Sediminibacillus</taxon>
    </lineage>
</organism>
<name>A0A1G9NCG8_9BACI</name>
<evidence type="ECO:0000256" key="1">
    <source>
        <dbReference type="ARBA" id="ARBA00004651"/>
    </source>
</evidence>
<sequence>MKKEKIEGNPYALLPFLVFVLLFLGTAFITKDFSSMPVVVAILIAGLFSLTMNRKESFAKKVEVFCRGGGDHNIILMALIFILAGAFASVAEATGGVDSIVSLGTSILPANLLLVGLFVVSCFISISMGTSTGTTVAIVPIAVGVAQQTGIDTAMAVGAVIGGAMFGDNLSMISDTTIAAVRTQETNMKEKFKSNFFIVLPAAIVTALILAFIPVGEAAVSPEQSYQLITVLPYLAVLVIALLGVNVLLVLVGGIVFSGIVGLANGSFDFYGLLGVIGDGIVGMENLAIIAILISGMVEIIKYNGGITFLLNYIVSKIKTRRGAAFGIAGLVSTVDVSTGNNTVSILMSGPLAKDISTKYGIEPKRSASILDLFSCCFQGLIPYGGQMLAAAGLASISPVSIVPFTFYPMLIGISGIIAILILFRKDTDLANEAVTEQQVQ</sequence>
<evidence type="ECO:0000256" key="6">
    <source>
        <dbReference type="ARBA" id="ARBA00022989"/>
    </source>
</evidence>
<evidence type="ECO:0000313" key="12">
    <source>
        <dbReference type="Proteomes" id="UP000182347"/>
    </source>
</evidence>
<proteinExistence type="inferred from homology"/>
<reference evidence="12" key="1">
    <citation type="submission" date="2016-10" db="EMBL/GenBank/DDBJ databases">
        <authorList>
            <person name="Varghese N."/>
            <person name="Submissions S."/>
        </authorList>
    </citation>
    <scope>NUCLEOTIDE SEQUENCE [LARGE SCALE GENOMIC DNA]</scope>
    <source>
        <strain evidence="12">CGMCC 1.6199</strain>
    </source>
</reference>
<keyword evidence="3" id="KW-0050">Antiport</keyword>
<feature type="transmembrane region" description="Helical" evidence="9">
    <location>
        <begin position="405"/>
        <end position="424"/>
    </location>
</feature>
<dbReference type="InterPro" id="IPR052180">
    <property type="entry name" value="NhaC_Na-H+_Antiporter"/>
</dbReference>
<feature type="transmembrane region" description="Helical" evidence="9">
    <location>
        <begin position="235"/>
        <end position="263"/>
    </location>
</feature>
<dbReference type="PANTHER" id="PTHR33451:SF5">
    <property type="entry name" value="NA+_H+ ANTIPORTER"/>
    <property type="match status" value="1"/>
</dbReference>
<dbReference type="RefSeq" id="WP_074597669.1">
    <property type="nucleotide sequence ID" value="NZ_FNHF01000001.1"/>
</dbReference>
<dbReference type="GO" id="GO:0015297">
    <property type="term" value="F:antiporter activity"/>
    <property type="evidence" value="ECO:0007669"/>
    <property type="project" value="UniProtKB-KW"/>
</dbReference>
<keyword evidence="5 9" id="KW-0812">Transmembrane</keyword>
<feature type="domain" description="Na+/H+ antiporter NhaC-like C-terminal" evidence="10">
    <location>
        <begin position="237"/>
        <end position="424"/>
    </location>
</feature>
<dbReference type="OrthoDB" id="9790605at2"/>
<protein>
    <submittedName>
        <fullName evidence="11">Na+/H+ antiporter NhaC</fullName>
    </submittedName>
</protein>
<evidence type="ECO:0000256" key="9">
    <source>
        <dbReference type="SAM" id="Phobius"/>
    </source>
</evidence>
<keyword evidence="2" id="KW-0813">Transport</keyword>
<keyword evidence="6 9" id="KW-1133">Transmembrane helix</keyword>
<evidence type="ECO:0000256" key="5">
    <source>
        <dbReference type="ARBA" id="ARBA00022692"/>
    </source>
</evidence>
<dbReference type="GO" id="GO:0005886">
    <property type="term" value="C:plasma membrane"/>
    <property type="evidence" value="ECO:0007669"/>
    <property type="project" value="UniProtKB-SubCell"/>
</dbReference>
<keyword evidence="4" id="KW-1003">Cell membrane</keyword>
<dbReference type="AlphaFoldDB" id="A0A1G9NCG8"/>
<keyword evidence="7 9" id="KW-0472">Membrane</keyword>
<feature type="transmembrane region" description="Helical" evidence="9">
    <location>
        <begin position="35"/>
        <end position="53"/>
    </location>
</feature>
<feature type="transmembrane region" description="Helical" evidence="9">
    <location>
        <begin position="12"/>
        <end position="29"/>
    </location>
</feature>
<gene>
    <name evidence="11" type="ORF">SAMN05216244_0939</name>
</gene>
<feature type="transmembrane region" description="Helical" evidence="9">
    <location>
        <begin position="300"/>
        <end position="316"/>
    </location>
</feature>
<dbReference type="EMBL" id="FNHF01000001">
    <property type="protein sequence ID" value="SDL84139.1"/>
    <property type="molecule type" value="Genomic_DNA"/>
</dbReference>
<evidence type="ECO:0000259" key="10">
    <source>
        <dbReference type="Pfam" id="PF03553"/>
    </source>
</evidence>